<proteinExistence type="predicted"/>
<dbReference type="Proteomes" id="UP001204144">
    <property type="component" value="Unassembled WGS sequence"/>
</dbReference>
<sequence>MQPYFLPYIGYFQLINAVDEFIVYDNIQFSKKGWFHRNRFLQNGSDEYFTLPLKKDSDYLNVDQRFLSDLWPSEREKTLRKFKENYRKAPFFESVFPLIEDIYNFQDENLFVFILNSLKALCGKLDIQTPFVISSVLDIDHTLKGQSKVIALCKSVRATHYVNPIGGLELYNRSEFESNGLDLSFIKSRPIEYPQFSNNFVPWLSVLDLLMFNSTDQIKLWFGEFDVIRN</sequence>
<dbReference type="AlphaFoldDB" id="A0AAE3H5F0"/>
<accession>A0AAE3H5F0</accession>
<comment type="caution">
    <text evidence="1">The sequence shown here is derived from an EMBL/GenBank/DDBJ whole genome shotgun (WGS) entry which is preliminary data.</text>
</comment>
<dbReference type="InterPro" id="IPR014985">
    <property type="entry name" value="WbqC"/>
</dbReference>
<name>A0AAE3H5F0_9BACT</name>
<evidence type="ECO:0008006" key="3">
    <source>
        <dbReference type="Google" id="ProtNLM"/>
    </source>
</evidence>
<dbReference type="Pfam" id="PF08889">
    <property type="entry name" value="WbqC"/>
    <property type="match status" value="1"/>
</dbReference>
<evidence type="ECO:0000313" key="2">
    <source>
        <dbReference type="Proteomes" id="UP001204144"/>
    </source>
</evidence>
<organism evidence="1 2">
    <name type="scientific">Lacihabitans soyangensis</name>
    <dbReference type="NCBI Taxonomy" id="869394"/>
    <lineage>
        <taxon>Bacteria</taxon>
        <taxon>Pseudomonadati</taxon>
        <taxon>Bacteroidota</taxon>
        <taxon>Cytophagia</taxon>
        <taxon>Cytophagales</taxon>
        <taxon>Leadbetterellaceae</taxon>
        <taxon>Lacihabitans</taxon>
    </lineage>
</organism>
<protein>
    <recommendedName>
        <fullName evidence="3">WbqC family protein</fullName>
    </recommendedName>
</protein>
<reference evidence="1 2" key="1">
    <citation type="submission" date="2018-11" db="EMBL/GenBank/DDBJ databases">
        <title>Novel bacteria species description.</title>
        <authorList>
            <person name="Han J.-H."/>
        </authorList>
    </citation>
    <scope>NUCLEOTIDE SEQUENCE [LARGE SCALE GENOMIC DNA]</scope>
    <source>
        <strain evidence="1 2">KCTC23259</strain>
    </source>
</reference>
<gene>
    <name evidence="1" type="ORF">EGI31_10380</name>
</gene>
<keyword evidence="2" id="KW-1185">Reference proteome</keyword>
<dbReference type="EMBL" id="RJUF01000026">
    <property type="protein sequence ID" value="MCP9763365.1"/>
    <property type="molecule type" value="Genomic_DNA"/>
</dbReference>
<evidence type="ECO:0000313" key="1">
    <source>
        <dbReference type="EMBL" id="MCP9763365.1"/>
    </source>
</evidence>